<dbReference type="OrthoDB" id="9797506at2"/>
<proteinExistence type="inferred from homology"/>
<protein>
    <submittedName>
        <fullName evidence="2">YbhB/YbcL family Raf kinase inhibitor-like protein</fullName>
    </submittedName>
</protein>
<dbReference type="RefSeq" id="WP_127831272.1">
    <property type="nucleotide sequence ID" value="NZ_RZYA01000016.1"/>
</dbReference>
<comment type="similarity">
    <text evidence="1">Belongs to the UPF0098 family.</text>
</comment>
<accession>A0A437PCM8</accession>
<dbReference type="Pfam" id="PF01161">
    <property type="entry name" value="PBP"/>
    <property type="match status" value="1"/>
</dbReference>
<dbReference type="InterPro" id="IPR008914">
    <property type="entry name" value="PEBP"/>
</dbReference>
<sequence>MPHSFDPYSALPSVPDFGLHSTDIADGKPLDAAQCSSLFGGPGEDRSPQLSWEGFPADTQSFAVTCFDPDAPTVSGFWHWAVYDIPATVHELEAGAGAPGGKYLPAGAKMLANDAGGQSFLGAAPPPGHGPHRFMYVVHALDTAELDVPAAASPAWLGFQLFEHTVARARITPIFETPT</sequence>
<dbReference type="PANTHER" id="PTHR30289:SF1">
    <property type="entry name" value="PEBP (PHOSPHATIDYLETHANOLAMINE-BINDING PROTEIN) FAMILY PROTEIN"/>
    <property type="match status" value="1"/>
</dbReference>
<reference evidence="2 3" key="1">
    <citation type="submission" date="2019-01" db="EMBL/GenBank/DDBJ databases">
        <title>Genome sequences of Streptomyces and Rhizobium isolates collected from root and soil.</title>
        <authorList>
            <person name="Chhettri S."/>
            <person name="Sevigny J.L."/>
            <person name="Sen A."/>
            <person name="Ennis N."/>
            <person name="Tisa L."/>
        </authorList>
    </citation>
    <scope>NUCLEOTIDE SEQUENCE [LARGE SCALE GENOMIC DNA]</scope>
    <source>
        <strain evidence="2 3">San01</strain>
    </source>
</reference>
<dbReference type="CDD" id="cd00865">
    <property type="entry name" value="PEBP_bact_arch"/>
    <property type="match status" value="1"/>
</dbReference>
<dbReference type="PANTHER" id="PTHR30289">
    <property type="entry name" value="UNCHARACTERIZED PROTEIN YBCL-RELATED"/>
    <property type="match status" value="1"/>
</dbReference>
<comment type="caution">
    <text evidence="2">The sequence shown here is derived from an EMBL/GenBank/DDBJ whole genome shotgun (WGS) entry which is preliminary data.</text>
</comment>
<keyword evidence="3" id="KW-1185">Reference proteome</keyword>
<evidence type="ECO:0000313" key="2">
    <source>
        <dbReference type="EMBL" id="RVU20018.1"/>
    </source>
</evidence>
<dbReference type="EMBL" id="RZYA01000016">
    <property type="protein sequence ID" value="RVU20018.1"/>
    <property type="molecule type" value="Genomic_DNA"/>
</dbReference>
<name>A0A437PCM8_9ACTN</name>
<dbReference type="InterPro" id="IPR036610">
    <property type="entry name" value="PEBP-like_sf"/>
</dbReference>
<dbReference type="InterPro" id="IPR005247">
    <property type="entry name" value="YbhB_YbcL/LppC-like"/>
</dbReference>
<evidence type="ECO:0000313" key="3">
    <source>
        <dbReference type="Proteomes" id="UP000283128"/>
    </source>
</evidence>
<dbReference type="Gene3D" id="3.90.280.10">
    <property type="entry name" value="PEBP-like"/>
    <property type="match status" value="1"/>
</dbReference>
<gene>
    <name evidence="2" type="ORF">EOT10_28900</name>
</gene>
<dbReference type="SUPFAM" id="SSF49777">
    <property type="entry name" value="PEBP-like"/>
    <property type="match status" value="1"/>
</dbReference>
<dbReference type="NCBIfam" id="TIGR00481">
    <property type="entry name" value="YbhB/YbcL family Raf kinase inhibitor-like protein"/>
    <property type="match status" value="1"/>
</dbReference>
<evidence type="ECO:0000256" key="1">
    <source>
        <dbReference type="ARBA" id="ARBA00007120"/>
    </source>
</evidence>
<dbReference type="Proteomes" id="UP000283128">
    <property type="component" value="Unassembled WGS sequence"/>
</dbReference>
<organism evidence="2 3">
    <name type="scientific">Streptomyces antnestii</name>
    <dbReference type="NCBI Taxonomy" id="2494256"/>
    <lineage>
        <taxon>Bacteria</taxon>
        <taxon>Bacillati</taxon>
        <taxon>Actinomycetota</taxon>
        <taxon>Actinomycetes</taxon>
        <taxon>Kitasatosporales</taxon>
        <taxon>Streptomycetaceae</taxon>
        <taxon>Streptomyces</taxon>
    </lineage>
</organism>
<dbReference type="AlphaFoldDB" id="A0A437PCM8"/>